<name>A0ABV4WJC1_9CYAN</name>
<reference evidence="1 2" key="1">
    <citation type="submission" date="2024-09" db="EMBL/GenBank/DDBJ databases">
        <title>Floridaenema gen nov. (Aerosakkonemataceae, Aerosakkonematales ord. nov., Cyanobacteria) from benthic tropical and subtropical fresh waters, with the description of four new species.</title>
        <authorList>
            <person name="Moretto J.A."/>
            <person name="Berthold D.E."/>
            <person name="Lefler F.W."/>
            <person name="Huang I.-S."/>
            <person name="Laughinghouse H. IV."/>
        </authorList>
    </citation>
    <scope>NUCLEOTIDE SEQUENCE [LARGE SCALE GENOMIC DNA]</scope>
    <source>
        <strain evidence="1 2">BLCC-F167</strain>
    </source>
</reference>
<accession>A0ABV4WJC1</accession>
<evidence type="ECO:0000313" key="2">
    <source>
        <dbReference type="Proteomes" id="UP001576780"/>
    </source>
</evidence>
<dbReference type="EMBL" id="JBHFNT010000097">
    <property type="protein sequence ID" value="MFB2835167.1"/>
    <property type="molecule type" value="Genomic_DNA"/>
</dbReference>
<protein>
    <recommendedName>
        <fullName evidence="3">Cullin N-terminal domain-containing protein</fullName>
    </recommendedName>
</protein>
<gene>
    <name evidence="1" type="ORF">ACE1CA_11605</name>
</gene>
<organism evidence="1 2">
    <name type="scientific">Floridaenema evergladense BLCC-F167</name>
    <dbReference type="NCBI Taxonomy" id="3153639"/>
    <lineage>
        <taxon>Bacteria</taxon>
        <taxon>Bacillati</taxon>
        <taxon>Cyanobacteriota</taxon>
        <taxon>Cyanophyceae</taxon>
        <taxon>Oscillatoriophycideae</taxon>
        <taxon>Aerosakkonematales</taxon>
        <taxon>Aerosakkonemataceae</taxon>
        <taxon>Floridanema</taxon>
        <taxon>Floridanema evergladense</taxon>
    </lineage>
</organism>
<dbReference type="RefSeq" id="WP_413277589.1">
    <property type="nucleotide sequence ID" value="NZ_JBHFNT010000097.1"/>
</dbReference>
<dbReference type="Proteomes" id="UP001576780">
    <property type="component" value="Unassembled WGS sequence"/>
</dbReference>
<keyword evidence="2" id="KW-1185">Reference proteome</keyword>
<proteinExistence type="predicted"/>
<evidence type="ECO:0008006" key="3">
    <source>
        <dbReference type="Google" id="ProtNLM"/>
    </source>
</evidence>
<comment type="caution">
    <text evidence="1">The sequence shown here is derived from an EMBL/GenBank/DDBJ whole genome shotgun (WGS) entry which is preliminary data.</text>
</comment>
<sequence length="148" mass="17396">MNIVQARCLLNEIEALLYSGSNWDIFWRNVLNEIRGGDVDGLFYEALAKLHALGALDVELNNFINIFIRSQIQRFYDQLYKTRRWHLINGHVYAYSDVVNFVRESQPLIQLLRKKIEEIHAESCKLSEEFYKHKHIIVCGTGVLIRDE</sequence>
<evidence type="ECO:0000313" key="1">
    <source>
        <dbReference type="EMBL" id="MFB2835167.1"/>
    </source>
</evidence>